<dbReference type="PROSITE" id="PS51257">
    <property type="entry name" value="PROKAR_LIPOPROTEIN"/>
    <property type="match status" value="1"/>
</dbReference>
<reference evidence="3 4" key="1">
    <citation type="journal article" date="2008" name="PLoS ONE">
        <title>Genome sequence of the saprophyte Leptospira biflexa provides insights into the evolution of Leptospira and the pathogenesis of leptospirosis.</title>
        <authorList>
            <person name="Picardeau M."/>
            <person name="Bulach D.M."/>
            <person name="Bouchier C."/>
            <person name="Zuerner R.L."/>
            <person name="Zidane N."/>
            <person name="Wilson P.J."/>
            <person name="Creno S."/>
            <person name="Kuczek E.S."/>
            <person name="Bommezzadri S."/>
            <person name="Davis J.C."/>
            <person name="McGrath A."/>
            <person name="Johnson M.J."/>
            <person name="Boursaux-Eude C."/>
            <person name="Seemann T."/>
            <person name="Rouy Z."/>
            <person name="Coppel R.L."/>
            <person name="Rood J.I."/>
            <person name="Lajus A."/>
            <person name="Davies J.K."/>
            <person name="Medigue C."/>
            <person name="Adler B."/>
        </authorList>
    </citation>
    <scope>NUCLEOTIDE SEQUENCE [LARGE SCALE GENOMIC DNA]</scope>
    <source>
        <strain evidence="4">Patoc 1 / ATCC 23582 / Paris</strain>
    </source>
</reference>
<dbReference type="STRING" id="456481.LEPBI_I0393"/>
<keyword evidence="4" id="KW-1185">Reference proteome</keyword>
<name>B0SJI3_LEPBP</name>
<accession>B0SJI3</accession>
<sequence>MLIPIRMPLQGFVVKKMNQFLFLVLTIFLLSCGKESQEESVSVAHDEMKISGASREKKMAPSAPAMEDRVEEVTQSKDNALGPVFFPNQNNQERLLEFQIELSYQTLDLIKTRKDLLLFITKYGFIESSSALNSDSPTMNVRFRIRAEKLSEALLELDTYGTLLSETITTIDHTEGMVWEKIKTTREKIRVKRRTFANNQTTSNSKNWEAIEESISTSEDGLDQSEFQIWKINDRVKWATLNLSFSLPAPSDKVIVPEYRNALVGITNLLLEFTYLLVWMIPIFVFAGLLYVSSKKLVQWFRQKKK</sequence>
<dbReference type="EMBL" id="CP000786">
    <property type="protein sequence ID" value="ABZ96535.1"/>
    <property type="molecule type" value="Genomic_DNA"/>
</dbReference>
<dbReference type="KEGG" id="lbi:LEPBI_I0393"/>
<evidence type="ECO:0000313" key="3">
    <source>
        <dbReference type="EMBL" id="ABZ96535.1"/>
    </source>
</evidence>
<keyword evidence="1" id="KW-0812">Transmembrane</keyword>
<keyword evidence="1" id="KW-0472">Membrane</keyword>
<evidence type="ECO:0000256" key="1">
    <source>
        <dbReference type="SAM" id="Phobius"/>
    </source>
</evidence>
<dbReference type="HOGENOM" id="CLU_965752_0_0_12"/>
<feature type="transmembrane region" description="Helical" evidence="1">
    <location>
        <begin position="273"/>
        <end position="292"/>
    </location>
</feature>
<protein>
    <recommendedName>
        <fullName evidence="2">DUF4349 domain-containing protein</fullName>
    </recommendedName>
</protein>
<dbReference type="Pfam" id="PF14257">
    <property type="entry name" value="DUF4349"/>
    <property type="match status" value="1"/>
</dbReference>
<evidence type="ECO:0000313" key="4">
    <source>
        <dbReference type="Proteomes" id="UP000001847"/>
    </source>
</evidence>
<dbReference type="OrthoDB" id="345519at2"/>
<keyword evidence="1" id="KW-1133">Transmembrane helix</keyword>
<dbReference type="InterPro" id="IPR025645">
    <property type="entry name" value="DUF4349"/>
</dbReference>
<gene>
    <name evidence="3" type="ordered locus">LEPBI_I0393</name>
</gene>
<organism evidence="3 4">
    <name type="scientific">Leptospira biflexa serovar Patoc (strain Patoc 1 / ATCC 23582 / Paris)</name>
    <dbReference type="NCBI Taxonomy" id="456481"/>
    <lineage>
        <taxon>Bacteria</taxon>
        <taxon>Pseudomonadati</taxon>
        <taxon>Spirochaetota</taxon>
        <taxon>Spirochaetia</taxon>
        <taxon>Leptospirales</taxon>
        <taxon>Leptospiraceae</taxon>
        <taxon>Leptospira</taxon>
    </lineage>
</organism>
<dbReference type="AlphaFoldDB" id="B0SJI3"/>
<proteinExistence type="predicted"/>
<dbReference type="BioCyc" id="LBIF456481:LEPBI_RS01920-MONOMER"/>
<feature type="domain" description="DUF4349" evidence="2">
    <location>
        <begin position="101"/>
        <end position="292"/>
    </location>
</feature>
<evidence type="ECO:0000259" key="2">
    <source>
        <dbReference type="Pfam" id="PF14257"/>
    </source>
</evidence>
<dbReference type="Proteomes" id="UP000001847">
    <property type="component" value="Chromosome I"/>
</dbReference>